<keyword evidence="3" id="KW-0805">Transcription regulation</keyword>
<dbReference type="CDD" id="cd00067">
    <property type="entry name" value="GAL4"/>
    <property type="match status" value="1"/>
</dbReference>
<dbReference type="GO" id="GO:0000981">
    <property type="term" value="F:DNA-binding transcription factor activity, RNA polymerase II-specific"/>
    <property type="evidence" value="ECO:0007669"/>
    <property type="project" value="InterPro"/>
</dbReference>
<dbReference type="GO" id="GO:0008270">
    <property type="term" value="F:zinc ion binding"/>
    <property type="evidence" value="ECO:0007669"/>
    <property type="project" value="InterPro"/>
</dbReference>
<evidence type="ECO:0000256" key="4">
    <source>
        <dbReference type="ARBA" id="ARBA00023125"/>
    </source>
</evidence>
<sequence>MSSNVNDRTYHTTATASPPVPSPDGLLMFPIDWPRDSEASPKPTTRSKRRQVKNACTLCQKSCKKCDEARPCLRCVRYGVPERCVNSQRKERKKGTKRGPYRKRDVRDQDDLAGLPRSPDEPQMPPPPPPPCHFPTAPPVQPVFYTHPSLYPKPGEQAPSHSIVCPVSVPAQVDMGVPYIATWGWGYHAYPPHYQYPYKGYNDHLGVVPTQSHMNY</sequence>
<evidence type="ECO:0000259" key="9">
    <source>
        <dbReference type="PROSITE" id="PS50048"/>
    </source>
</evidence>
<dbReference type="InterPro" id="IPR036864">
    <property type="entry name" value="Zn2-C6_fun-type_DNA-bd_sf"/>
</dbReference>
<keyword evidence="4" id="KW-0238">DNA-binding</keyword>
<keyword evidence="6" id="KW-0539">Nucleus</keyword>
<evidence type="ECO:0000313" key="10">
    <source>
        <dbReference type="EMBL" id="TRM59464.1"/>
    </source>
</evidence>
<dbReference type="AlphaFoldDB" id="A0A550C3U5"/>
<gene>
    <name evidence="10" type="ORF">BD626DRAFT_508393</name>
</gene>
<dbReference type="Proteomes" id="UP000320762">
    <property type="component" value="Unassembled WGS sequence"/>
</dbReference>
<comment type="caution">
    <text evidence="10">The sequence shown here is derived from an EMBL/GenBank/DDBJ whole genome shotgun (WGS) entry which is preliminary data.</text>
</comment>
<evidence type="ECO:0000313" key="11">
    <source>
        <dbReference type="Proteomes" id="UP000320762"/>
    </source>
</evidence>
<name>A0A550C3U5_9AGAR</name>
<evidence type="ECO:0000256" key="8">
    <source>
        <dbReference type="SAM" id="MobiDB-lite"/>
    </source>
</evidence>
<feature type="compositionally biased region" description="Basic residues" evidence="8">
    <location>
        <begin position="90"/>
        <end position="101"/>
    </location>
</feature>
<keyword evidence="11" id="KW-1185">Reference proteome</keyword>
<evidence type="ECO:0000256" key="2">
    <source>
        <dbReference type="ARBA" id="ARBA00022833"/>
    </source>
</evidence>
<dbReference type="EMBL" id="VDMD01000028">
    <property type="protein sequence ID" value="TRM59464.1"/>
    <property type="molecule type" value="Genomic_DNA"/>
</dbReference>
<organism evidence="10 11">
    <name type="scientific">Schizophyllum amplum</name>
    <dbReference type="NCBI Taxonomy" id="97359"/>
    <lineage>
        <taxon>Eukaryota</taxon>
        <taxon>Fungi</taxon>
        <taxon>Dikarya</taxon>
        <taxon>Basidiomycota</taxon>
        <taxon>Agaricomycotina</taxon>
        <taxon>Agaricomycetes</taxon>
        <taxon>Agaricomycetidae</taxon>
        <taxon>Agaricales</taxon>
        <taxon>Schizophyllaceae</taxon>
        <taxon>Schizophyllum</taxon>
    </lineage>
</organism>
<accession>A0A550C3U5</accession>
<keyword evidence="2" id="KW-0862">Zinc</keyword>
<evidence type="ECO:0000256" key="5">
    <source>
        <dbReference type="ARBA" id="ARBA00023163"/>
    </source>
</evidence>
<keyword evidence="5" id="KW-0804">Transcription</keyword>
<dbReference type="STRING" id="97359.A0A550C3U5"/>
<dbReference type="GO" id="GO:0003677">
    <property type="term" value="F:DNA binding"/>
    <property type="evidence" value="ECO:0007669"/>
    <property type="project" value="UniProtKB-KW"/>
</dbReference>
<keyword evidence="1" id="KW-0479">Metal-binding</keyword>
<evidence type="ECO:0000256" key="3">
    <source>
        <dbReference type="ARBA" id="ARBA00023015"/>
    </source>
</evidence>
<protein>
    <recommendedName>
        <fullName evidence="7">Transcription activator of gluconeogenesis ERT1</fullName>
    </recommendedName>
</protein>
<dbReference type="PANTHER" id="PTHR47659">
    <property type="entry name" value="ZN(II)2CYS6 TRANSCRIPTION FACTOR (EUROFUNG)-RELATED"/>
    <property type="match status" value="1"/>
</dbReference>
<feature type="compositionally biased region" description="Pro residues" evidence="8">
    <location>
        <begin position="122"/>
        <end position="137"/>
    </location>
</feature>
<feature type="region of interest" description="Disordered" evidence="8">
    <location>
        <begin position="86"/>
        <end position="137"/>
    </location>
</feature>
<dbReference type="PROSITE" id="PS50048">
    <property type="entry name" value="ZN2_CY6_FUNGAL_2"/>
    <property type="match status" value="1"/>
</dbReference>
<evidence type="ECO:0000256" key="7">
    <source>
        <dbReference type="ARBA" id="ARBA00040903"/>
    </source>
</evidence>
<dbReference type="InterPro" id="IPR001138">
    <property type="entry name" value="Zn2Cys6_DnaBD"/>
</dbReference>
<dbReference type="PANTHER" id="PTHR47659:SF7">
    <property type="entry name" value="FUNGAL TRANSCRIPTIONAL REGULATORY PROTEIN, N-TERMINAL DOMAIN-CONTAINING PROTEIN"/>
    <property type="match status" value="1"/>
</dbReference>
<proteinExistence type="predicted"/>
<evidence type="ECO:0000256" key="1">
    <source>
        <dbReference type="ARBA" id="ARBA00022723"/>
    </source>
</evidence>
<dbReference type="SMART" id="SM00066">
    <property type="entry name" value="GAL4"/>
    <property type="match status" value="1"/>
</dbReference>
<evidence type="ECO:0000256" key="6">
    <source>
        <dbReference type="ARBA" id="ARBA00023242"/>
    </source>
</evidence>
<dbReference type="SUPFAM" id="SSF57701">
    <property type="entry name" value="Zn2/Cys6 DNA-binding domain"/>
    <property type="match status" value="1"/>
</dbReference>
<reference evidence="10 11" key="1">
    <citation type="journal article" date="2019" name="New Phytol.">
        <title>Comparative genomics reveals unique wood-decay strategies and fruiting body development in the Schizophyllaceae.</title>
        <authorList>
            <person name="Almasi E."/>
            <person name="Sahu N."/>
            <person name="Krizsan K."/>
            <person name="Balint B."/>
            <person name="Kovacs G.M."/>
            <person name="Kiss B."/>
            <person name="Cseklye J."/>
            <person name="Drula E."/>
            <person name="Henrissat B."/>
            <person name="Nagy I."/>
            <person name="Chovatia M."/>
            <person name="Adam C."/>
            <person name="LaButti K."/>
            <person name="Lipzen A."/>
            <person name="Riley R."/>
            <person name="Grigoriev I.V."/>
            <person name="Nagy L.G."/>
        </authorList>
    </citation>
    <scope>NUCLEOTIDE SEQUENCE [LARGE SCALE GENOMIC DNA]</scope>
    <source>
        <strain evidence="10 11">NL-1724</strain>
    </source>
</reference>
<feature type="region of interest" description="Disordered" evidence="8">
    <location>
        <begin position="1"/>
        <end position="51"/>
    </location>
</feature>
<dbReference type="OrthoDB" id="5575144at2759"/>
<feature type="domain" description="Zn(2)-C6 fungal-type" evidence="9">
    <location>
        <begin position="55"/>
        <end position="86"/>
    </location>
</feature>
<dbReference type="InterPro" id="IPR050335">
    <property type="entry name" value="ERT1_acuK_gluconeogen_tf"/>
</dbReference>